<sequence length="140" mass="15498">LSIGPHVCVPGYRVQIVRMGDYFWTMSSTAHELGHNLGAVHDGEGDATDCKAEDQFIMSPALPVSIEGKAYSRNPWLFSNCSVNAFKSTLRDKDCVTKTPNFAPHELDEFNKFVSRLPGEKYSASVQCHLINGPGSRYCE</sequence>
<dbReference type="PANTHER" id="PTHR11905:SF159">
    <property type="entry name" value="ADAM METALLOPROTEASE"/>
    <property type="match status" value="1"/>
</dbReference>
<dbReference type="AlphaFoldDB" id="A0ABD3VJQ9"/>
<name>A0ABD3VJQ9_SINWO</name>
<evidence type="ECO:0000259" key="2">
    <source>
        <dbReference type="PROSITE" id="PS50215"/>
    </source>
</evidence>
<protein>
    <recommendedName>
        <fullName evidence="2">Peptidase M12B domain-containing protein</fullName>
    </recommendedName>
</protein>
<feature type="active site" evidence="1">
    <location>
        <position position="32"/>
    </location>
</feature>
<feature type="non-terminal residue" evidence="3">
    <location>
        <position position="140"/>
    </location>
</feature>
<dbReference type="PANTHER" id="PTHR11905">
    <property type="entry name" value="ADAM A DISINTEGRIN AND METALLOPROTEASE DOMAIN"/>
    <property type="match status" value="1"/>
</dbReference>
<keyword evidence="1" id="KW-0479">Metal-binding</keyword>
<evidence type="ECO:0000256" key="1">
    <source>
        <dbReference type="PROSITE-ProRule" id="PRU00276"/>
    </source>
</evidence>
<dbReference type="GO" id="GO:0046872">
    <property type="term" value="F:metal ion binding"/>
    <property type="evidence" value="ECO:0007669"/>
    <property type="project" value="UniProtKB-KW"/>
</dbReference>
<dbReference type="SUPFAM" id="SSF55486">
    <property type="entry name" value="Metalloproteases ('zincins'), catalytic domain"/>
    <property type="match status" value="1"/>
</dbReference>
<evidence type="ECO:0000313" key="4">
    <source>
        <dbReference type="Proteomes" id="UP001634394"/>
    </source>
</evidence>
<keyword evidence="4" id="KW-1185">Reference proteome</keyword>
<dbReference type="Proteomes" id="UP001634394">
    <property type="component" value="Unassembled WGS sequence"/>
</dbReference>
<feature type="domain" description="Peptidase M12B" evidence="2">
    <location>
        <begin position="1"/>
        <end position="100"/>
    </location>
</feature>
<dbReference type="InterPro" id="IPR024079">
    <property type="entry name" value="MetalloPept_cat_dom_sf"/>
</dbReference>
<keyword evidence="1" id="KW-0862">Zinc</keyword>
<dbReference type="InterPro" id="IPR001590">
    <property type="entry name" value="Peptidase_M12B"/>
</dbReference>
<dbReference type="EMBL" id="JBJQND010000011">
    <property type="protein sequence ID" value="KAL3861675.1"/>
    <property type="molecule type" value="Genomic_DNA"/>
</dbReference>
<dbReference type="Pfam" id="PF13574">
    <property type="entry name" value="Reprolysin_2"/>
    <property type="match status" value="1"/>
</dbReference>
<comment type="caution">
    <text evidence="1">Lacks conserved residue(s) required for the propagation of feature annotation.</text>
</comment>
<accession>A0ABD3VJQ9</accession>
<organism evidence="3 4">
    <name type="scientific">Sinanodonta woodiana</name>
    <name type="common">Chinese pond mussel</name>
    <name type="synonym">Anodonta woodiana</name>
    <dbReference type="NCBI Taxonomy" id="1069815"/>
    <lineage>
        <taxon>Eukaryota</taxon>
        <taxon>Metazoa</taxon>
        <taxon>Spiralia</taxon>
        <taxon>Lophotrochozoa</taxon>
        <taxon>Mollusca</taxon>
        <taxon>Bivalvia</taxon>
        <taxon>Autobranchia</taxon>
        <taxon>Heteroconchia</taxon>
        <taxon>Palaeoheterodonta</taxon>
        <taxon>Unionida</taxon>
        <taxon>Unionoidea</taxon>
        <taxon>Unionidae</taxon>
        <taxon>Unioninae</taxon>
        <taxon>Sinanodonta</taxon>
    </lineage>
</organism>
<dbReference type="PROSITE" id="PS50215">
    <property type="entry name" value="ADAM_MEPRO"/>
    <property type="match status" value="1"/>
</dbReference>
<gene>
    <name evidence="3" type="ORF">ACJMK2_007699</name>
</gene>
<comment type="caution">
    <text evidence="3">The sequence shown here is derived from an EMBL/GenBank/DDBJ whole genome shotgun (WGS) entry which is preliminary data.</text>
</comment>
<dbReference type="Gene3D" id="3.40.390.10">
    <property type="entry name" value="Collagenase (Catalytic Domain)"/>
    <property type="match status" value="1"/>
</dbReference>
<feature type="binding site" evidence="1">
    <location>
        <position position="31"/>
    </location>
    <ligand>
        <name>Zn(2+)</name>
        <dbReference type="ChEBI" id="CHEBI:29105"/>
        <note>catalytic</note>
    </ligand>
</feature>
<evidence type="ECO:0000313" key="3">
    <source>
        <dbReference type="EMBL" id="KAL3861675.1"/>
    </source>
</evidence>
<proteinExistence type="predicted"/>
<feature type="binding site" evidence="1">
    <location>
        <position position="41"/>
    </location>
    <ligand>
        <name>Zn(2+)</name>
        <dbReference type="ChEBI" id="CHEBI:29105"/>
        <note>catalytic</note>
    </ligand>
</feature>
<feature type="non-terminal residue" evidence="3">
    <location>
        <position position="1"/>
    </location>
</feature>
<feature type="binding site" evidence="1">
    <location>
        <position position="35"/>
    </location>
    <ligand>
        <name>Zn(2+)</name>
        <dbReference type="ChEBI" id="CHEBI:29105"/>
        <note>catalytic</note>
    </ligand>
</feature>
<reference evidence="3 4" key="1">
    <citation type="submission" date="2024-11" db="EMBL/GenBank/DDBJ databases">
        <title>Chromosome-level genome assembly of the freshwater bivalve Anodonta woodiana.</title>
        <authorList>
            <person name="Chen X."/>
        </authorList>
    </citation>
    <scope>NUCLEOTIDE SEQUENCE [LARGE SCALE GENOMIC DNA]</scope>
    <source>
        <strain evidence="3">MN2024</strain>
        <tissue evidence="3">Gills</tissue>
    </source>
</reference>